<keyword evidence="3" id="KW-1003">Cell membrane</keyword>
<evidence type="ECO:0000313" key="11">
    <source>
        <dbReference type="Proteomes" id="UP000249099"/>
    </source>
</evidence>
<dbReference type="PANTHER" id="PTHR30193">
    <property type="entry name" value="ABC TRANSPORTER PERMEASE PROTEIN"/>
    <property type="match status" value="1"/>
</dbReference>
<keyword evidence="6 7" id="KW-0472">Membrane</keyword>
<accession>A0A328K856</accession>
<reference evidence="9 12" key="2">
    <citation type="submission" date="2019-07" db="EMBL/GenBank/DDBJ databases">
        <title>Genome assembly of a nasal isolate of Dolosigranulum pigrum from a chronic sinusitis patient.</title>
        <authorList>
            <person name="Baig S."/>
            <person name="Overballe-Petersen S."/>
            <person name="Kaspar U."/>
            <person name="Rendboe A."/>
            <person name="de Man T."/>
            <person name="Liu C."/>
            <person name="Price L.B."/>
            <person name="Stegger M."/>
            <person name="Becker K."/>
            <person name="Skytt Andersen P."/>
        </authorList>
    </citation>
    <scope>NUCLEOTIDE SEQUENCE [LARGE SCALE GENOMIC DNA]</scope>
    <source>
        <strain evidence="9 12">83VPs-KB5</strain>
    </source>
</reference>
<dbReference type="SUPFAM" id="SSF161098">
    <property type="entry name" value="MetI-like"/>
    <property type="match status" value="1"/>
</dbReference>
<dbReference type="InterPro" id="IPR051393">
    <property type="entry name" value="ABC_transporter_permease"/>
</dbReference>
<dbReference type="GO" id="GO:0055085">
    <property type="term" value="P:transmembrane transport"/>
    <property type="evidence" value="ECO:0007669"/>
    <property type="project" value="InterPro"/>
</dbReference>
<gene>
    <name evidence="10" type="ORF">B8A44_03210</name>
    <name evidence="9" type="ORF">FNV33_02545</name>
</gene>
<evidence type="ECO:0000256" key="5">
    <source>
        <dbReference type="ARBA" id="ARBA00022989"/>
    </source>
</evidence>
<dbReference type="GO" id="GO:0005886">
    <property type="term" value="C:plasma membrane"/>
    <property type="evidence" value="ECO:0007669"/>
    <property type="project" value="UniProtKB-SubCell"/>
</dbReference>
<proteinExistence type="inferred from homology"/>
<protein>
    <submittedName>
        <fullName evidence="9 10">ABC transporter permease</fullName>
    </submittedName>
</protein>
<dbReference type="Gene3D" id="1.10.3720.10">
    <property type="entry name" value="MetI-like"/>
    <property type="match status" value="1"/>
</dbReference>
<evidence type="ECO:0000256" key="1">
    <source>
        <dbReference type="ARBA" id="ARBA00004651"/>
    </source>
</evidence>
<comment type="subcellular location">
    <subcellularLocation>
        <location evidence="1 7">Cell membrane</location>
        <topology evidence="1 7">Multi-pass membrane protein</topology>
    </subcellularLocation>
</comment>
<organism evidence="10 11">
    <name type="scientific">Dolosigranulum pigrum</name>
    <dbReference type="NCBI Taxonomy" id="29394"/>
    <lineage>
        <taxon>Bacteria</taxon>
        <taxon>Bacillati</taxon>
        <taxon>Bacillota</taxon>
        <taxon>Bacilli</taxon>
        <taxon>Lactobacillales</taxon>
        <taxon>Carnobacteriaceae</taxon>
        <taxon>Dolosigranulum</taxon>
    </lineage>
</organism>
<keyword evidence="4 7" id="KW-0812">Transmembrane</keyword>
<keyword evidence="5 7" id="KW-1133">Transmembrane helix</keyword>
<dbReference type="RefSeq" id="WP_111949118.1">
    <property type="nucleotide sequence ID" value="NZ_CAJHJL010000011.1"/>
</dbReference>
<evidence type="ECO:0000256" key="4">
    <source>
        <dbReference type="ARBA" id="ARBA00022692"/>
    </source>
</evidence>
<dbReference type="EMBL" id="NAQV01000009">
    <property type="protein sequence ID" value="RAN64090.1"/>
    <property type="molecule type" value="Genomic_DNA"/>
</dbReference>
<feature type="transmembrane region" description="Helical" evidence="7">
    <location>
        <begin position="109"/>
        <end position="130"/>
    </location>
</feature>
<dbReference type="InterPro" id="IPR035906">
    <property type="entry name" value="MetI-like_sf"/>
</dbReference>
<dbReference type="EMBL" id="CP041626">
    <property type="protein sequence ID" value="QDO90980.1"/>
    <property type="molecule type" value="Genomic_DNA"/>
</dbReference>
<dbReference type="CDD" id="cd06261">
    <property type="entry name" value="TM_PBP2"/>
    <property type="match status" value="1"/>
</dbReference>
<dbReference type="InterPro" id="IPR000515">
    <property type="entry name" value="MetI-like"/>
</dbReference>
<reference evidence="10 11" key="1">
    <citation type="submission" date="2017-03" db="EMBL/GenBank/DDBJ databases">
        <title>wgs assembly of Dolosigranulum pigrum KPL CDC strains.</title>
        <authorList>
            <person name="Brugger S.D."/>
            <person name="Pettigrew M."/>
            <person name="Kong Y."/>
            <person name="Lemon K.P."/>
        </authorList>
    </citation>
    <scope>NUCLEOTIDE SEQUENCE [LARGE SCALE GENOMIC DNA]</scope>
    <source>
        <strain evidence="10 11">KPL1931_CDC4294-98</strain>
    </source>
</reference>
<evidence type="ECO:0000256" key="3">
    <source>
        <dbReference type="ARBA" id="ARBA00022475"/>
    </source>
</evidence>
<evidence type="ECO:0000313" key="9">
    <source>
        <dbReference type="EMBL" id="QDO90980.1"/>
    </source>
</evidence>
<dbReference type="KEGG" id="dpm:FNV33_02545"/>
<dbReference type="PANTHER" id="PTHR30193:SF37">
    <property type="entry name" value="INNER MEMBRANE ABC TRANSPORTER PERMEASE PROTEIN YCJO"/>
    <property type="match status" value="1"/>
</dbReference>
<evidence type="ECO:0000313" key="10">
    <source>
        <dbReference type="EMBL" id="RAN64090.1"/>
    </source>
</evidence>
<dbReference type="PROSITE" id="PS50928">
    <property type="entry name" value="ABC_TM1"/>
    <property type="match status" value="1"/>
</dbReference>
<dbReference type="Proteomes" id="UP000249099">
    <property type="component" value="Unassembled WGS sequence"/>
</dbReference>
<dbReference type="AlphaFoldDB" id="A0A328K856"/>
<feature type="transmembrane region" description="Helical" evidence="7">
    <location>
        <begin position="12"/>
        <end position="33"/>
    </location>
</feature>
<dbReference type="OrthoDB" id="9787541at2"/>
<sequence length="296" mass="34122">MKERPTIKRTLQALLYLLPMLLIIGTFNLYPIFRSFEMSFWADYNFFKQEVNAYGLDAFKTVFSDPQFWLAVRNTFIFVLGVVPISIIISLAIALMLHSIDFLQGFFRSIYFLPFVTSTVAVSIVWRWLYHSQYGLINYFLGLFGFNSIQFLTDPKYAMTALVIMSVWKGLGFNIILFLVGLSNINETYYQAAKVDGARPWQRFTNITLPLLSPTMFLVSVMGVISSFKVFDQVFALFNGRPGPANSALTVVYYIFDKFYVESNYAVASAAGLVLFLIILSFTLIQMWFNKRFMQY</sequence>
<dbReference type="Proteomes" id="UP000315953">
    <property type="component" value="Chromosome"/>
</dbReference>
<feature type="transmembrane region" description="Helical" evidence="7">
    <location>
        <begin position="160"/>
        <end position="180"/>
    </location>
</feature>
<name>A0A328K856_9LACT</name>
<evidence type="ECO:0000256" key="6">
    <source>
        <dbReference type="ARBA" id="ARBA00023136"/>
    </source>
</evidence>
<feature type="transmembrane region" description="Helical" evidence="7">
    <location>
        <begin position="76"/>
        <end position="97"/>
    </location>
</feature>
<feature type="domain" description="ABC transmembrane type-1" evidence="8">
    <location>
        <begin position="72"/>
        <end position="286"/>
    </location>
</feature>
<dbReference type="Pfam" id="PF00528">
    <property type="entry name" value="BPD_transp_1"/>
    <property type="match status" value="1"/>
</dbReference>
<evidence type="ECO:0000259" key="8">
    <source>
        <dbReference type="PROSITE" id="PS50928"/>
    </source>
</evidence>
<feature type="transmembrane region" description="Helical" evidence="7">
    <location>
        <begin position="267"/>
        <end position="289"/>
    </location>
</feature>
<keyword evidence="2 7" id="KW-0813">Transport</keyword>
<comment type="similarity">
    <text evidence="7">Belongs to the binding-protein-dependent transport system permease family.</text>
</comment>
<evidence type="ECO:0000313" key="12">
    <source>
        <dbReference type="Proteomes" id="UP000315953"/>
    </source>
</evidence>
<feature type="transmembrane region" description="Helical" evidence="7">
    <location>
        <begin position="211"/>
        <end position="231"/>
    </location>
</feature>
<evidence type="ECO:0000256" key="7">
    <source>
        <dbReference type="RuleBase" id="RU363032"/>
    </source>
</evidence>
<evidence type="ECO:0000256" key="2">
    <source>
        <dbReference type="ARBA" id="ARBA00022448"/>
    </source>
</evidence>